<evidence type="ECO:0000313" key="2">
    <source>
        <dbReference type="EMBL" id="GEK19757.1"/>
    </source>
</evidence>
<evidence type="ECO:0000313" key="3">
    <source>
        <dbReference type="Proteomes" id="UP000321118"/>
    </source>
</evidence>
<sequence length="150" mass="16077">MAHEPNKTVPTDADVAAFVAAVEHPVRRRDAERLIDLMARVTGEQPRMWGPTIVGFGTYHYRYPSGREGSAGAAGFSPRKAATTVYFPDGAETHADLLADLGPHTIGKSCLYLKDLDAVDLGVLEEMVRRSYATVTAGTFGTRLSGPDAG</sequence>
<comment type="caution">
    <text evidence="2">The sequence shown here is derived from an EMBL/GenBank/DDBJ whole genome shotgun (WGS) entry which is preliminary data.</text>
</comment>
<keyword evidence="3" id="KW-1185">Reference proteome</keyword>
<evidence type="ECO:0000259" key="1">
    <source>
        <dbReference type="Pfam" id="PF08818"/>
    </source>
</evidence>
<dbReference type="Pfam" id="PF08818">
    <property type="entry name" value="DUF1801"/>
    <property type="match status" value="1"/>
</dbReference>
<dbReference type="AlphaFoldDB" id="A0A510UYL6"/>
<proteinExistence type="predicted"/>
<name>A0A510UYL6_9CELL</name>
<protein>
    <recommendedName>
        <fullName evidence="1">YdhG-like domain-containing protein</fullName>
    </recommendedName>
</protein>
<dbReference type="OrthoDB" id="5951444at2"/>
<reference evidence="2 3" key="1">
    <citation type="submission" date="2019-07" db="EMBL/GenBank/DDBJ databases">
        <title>Whole genome shotgun sequence of Cellulomonas xylanilytica NBRC 101102.</title>
        <authorList>
            <person name="Hosoyama A."/>
            <person name="Uohara A."/>
            <person name="Ohji S."/>
            <person name="Ichikawa N."/>
        </authorList>
    </citation>
    <scope>NUCLEOTIDE SEQUENCE [LARGE SCALE GENOMIC DNA]</scope>
    <source>
        <strain evidence="2 3">NBRC 101102</strain>
    </source>
</reference>
<organism evidence="2 3">
    <name type="scientific">Cellulomonas xylanilytica</name>
    <dbReference type="NCBI Taxonomy" id="233583"/>
    <lineage>
        <taxon>Bacteria</taxon>
        <taxon>Bacillati</taxon>
        <taxon>Actinomycetota</taxon>
        <taxon>Actinomycetes</taxon>
        <taxon>Micrococcales</taxon>
        <taxon>Cellulomonadaceae</taxon>
        <taxon>Cellulomonas</taxon>
    </lineage>
</organism>
<dbReference type="RefSeq" id="WP_146925265.1">
    <property type="nucleotide sequence ID" value="NZ_BJUB01000001.1"/>
</dbReference>
<accession>A0A510UYL6</accession>
<dbReference type="InterPro" id="IPR014922">
    <property type="entry name" value="YdhG-like"/>
</dbReference>
<dbReference type="Proteomes" id="UP000321118">
    <property type="component" value="Unassembled WGS sequence"/>
</dbReference>
<dbReference type="EMBL" id="BJUB01000001">
    <property type="protein sequence ID" value="GEK19757.1"/>
    <property type="molecule type" value="Genomic_DNA"/>
</dbReference>
<feature type="domain" description="YdhG-like" evidence="1">
    <location>
        <begin position="27"/>
        <end position="130"/>
    </location>
</feature>
<gene>
    <name evidence="2" type="ORF">CXY01_02770</name>
</gene>